<sequence length="386" mass="42638">MAERLLDYHVAITDEMIDEARAYTGMPVRVEPWNHEATLDTIRHYAWGIGDANPLWCDEEYAASGPYGTVVAPPAFLYSSYDGAIGLGFPGVQPFYSGTEWRFHDVVRRGDRIRPEATMGDLEVREGANAGRFVIQRVHTRYVREADDVVVAEATAGTFRVARSQASGGLRYEARGAHRFTDEQLDDIARQALSEPLQGDKPLYVDDVRAGESIPQVVKGPLKQITMTAYYAGCIGSPGYKADEVAWRYRDWALHDPGKLPNNYDPTYFSERVLPSLGHQNADVARELGMPGAYGNGPQKCGWMSHPITNWMGDHGRLERLEVRLRRPDVFGDVTWCGGTVTAVDEGEGPTGTVTLALRATNQRGEVTAEGTAEVALPRRRPADPA</sequence>
<dbReference type="CDD" id="cd03441">
    <property type="entry name" value="R_hydratase_like"/>
    <property type="match status" value="1"/>
</dbReference>
<dbReference type="RefSeq" id="WP_184980930.1">
    <property type="nucleotide sequence ID" value="NZ_BAAALO010000091.1"/>
</dbReference>
<protein>
    <submittedName>
        <fullName evidence="3">Acyl dehydratase</fullName>
    </submittedName>
</protein>
<dbReference type="Proteomes" id="UP000555564">
    <property type="component" value="Unassembled WGS sequence"/>
</dbReference>
<proteinExistence type="predicted"/>
<evidence type="ECO:0000259" key="2">
    <source>
        <dbReference type="Pfam" id="PF13452"/>
    </source>
</evidence>
<reference evidence="3 4" key="1">
    <citation type="submission" date="2020-08" db="EMBL/GenBank/DDBJ databases">
        <title>Sequencing the genomes of 1000 actinobacteria strains.</title>
        <authorList>
            <person name="Klenk H.-P."/>
        </authorList>
    </citation>
    <scope>NUCLEOTIDE SEQUENCE [LARGE SCALE GENOMIC DNA]</scope>
    <source>
        <strain evidence="3 4">DSM 44936</strain>
    </source>
</reference>
<organism evidence="3 4">
    <name type="scientific">Sphaerisporangium rubeum</name>
    <dbReference type="NCBI Taxonomy" id="321317"/>
    <lineage>
        <taxon>Bacteria</taxon>
        <taxon>Bacillati</taxon>
        <taxon>Actinomycetota</taxon>
        <taxon>Actinomycetes</taxon>
        <taxon>Streptosporangiales</taxon>
        <taxon>Streptosporangiaceae</taxon>
        <taxon>Sphaerisporangium</taxon>
    </lineage>
</organism>
<accession>A0A7X0IDK3</accession>
<evidence type="ECO:0000313" key="4">
    <source>
        <dbReference type="Proteomes" id="UP000555564"/>
    </source>
</evidence>
<dbReference type="SUPFAM" id="SSF54637">
    <property type="entry name" value="Thioesterase/thiol ester dehydrase-isomerase"/>
    <property type="match status" value="2"/>
</dbReference>
<name>A0A7X0IDK3_9ACTN</name>
<dbReference type="InterPro" id="IPR039569">
    <property type="entry name" value="FAS1-like_DH_region"/>
</dbReference>
<comment type="caution">
    <text evidence="3">The sequence shown here is derived from an EMBL/GenBank/DDBJ whole genome shotgun (WGS) entry which is preliminary data.</text>
</comment>
<dbReference type="AlphaFoldDB" id="A0A7X0IDK3"/>
<evidence type="ECO:0000256" key="1">
    <source>
        <dbReference type="SAM" id="MobiDB-lite"/>
    </source>
</evidence>
<feature type="domain" description="FAS1-like dehydratase" evidence="2">
    <location>
        <begin position="29"/>
        <end position="151"/>
    </location>
</feature>
<gene>
    <name evidence="3" type="ORF">BJ992_002718</name>
</gene>
<keyword evidence="4" id="KW-1185">Reference proteome</keyword>
<dbReference type="InterPro" id="IPR029069">
    <property type="entry name" value="HotDog_dom_sf"/>
</dbReference>
<dbReference type="Gene3D" id="3.10.129.10">
    <property type="entry name" value="Hotdog Thioesterase"/>
    <property type="match status" value="2"/>
</dbReference>
<evidence type="ECO:0000313" key="3">
    <source>
        <dbReference type="EMBL" id="MBB6473287.1"/>
    </source>
</evidence>
<dbReference type="EMBL" id="JACHIU010000001">
    <property type="protein sequence ID" value="MBB6473287.1"/>
    <property type="molecule type" value="Genomic_DNA"/>
</dbReference>
<feature type="region of interest" description="Disordered" evidence="1">
    <location>
        <begin position="367"/>
        <end position="386"/>
    </location>
</feature>
<dbReference type="Pfam" id="PF13452">
    <property type="entry name" value="FAS1_DH_region"/>
    <property type="match status" value="1"/>
</dbReference>